<accession>A0AAD7DZ15</accession>
<evidence type="ECO:0000313" key="9">
    <source>
        <dbReference type="Proteomes" id="UP001221757"/>
    </source>
</evidence>
<dbReference type="CDD" id="cd12148">
    <property type="entry name" value="fungal_TF_MHR"/>
    <property type="match status" value="1"/>
</dbReference>
<evidence type="ECO:0000259" key="7">
    <source>
        <dbReference type="Pfam" id="PF04082"/>
    </source>
</evidence>
<dbReference type="GO" id="GO:0003677">
    <property type="term" value="F:DNA binding"/>
    <property type="evidence" value="ECO:0007669"/>
    <property type="project" value="UniProtKB-KW"/>
</dbReference>
<evidence type="ECO:0000256" key="4">
    <source>
        <dbReference type="ARBA" id="ARBA00023242"/>
    </source>
</evidence>
<evidence type="ECO:0000256" key="3">
    <source>
        <dbReference type="ARBA" id="ARBA00023125"/>
    </source>
</evidence>
<feature type="region of interest" description="Disordered" evidence="5">
    <location>
        <begin position="320"/>
        <end position="373"/>
    </location>
</feature>
<feature type="compositionally biased region" description="Low complexity" evidence="5">
    <location>
        <begin position="320"/>
        <end position="341"/>
    </location>
</feature>
<keyword evidence="2" id="KW-0479">Metal-binding</keyword>
<dbReference type="InterPro" id="IPR050987">
    <property type="entry name" value="AtrR-like"/>
</dbReference>
<comment type="subcellular location">
    <subcellularLocation>
        <location evidence="1">Nucleus</location>
    </subcellularLocation>
</comment>
<keyword evidence="3" id="KW-0238">DNA-binding</keyword>
<feature type="domain" description="Xylanolytic transcriptional activator regulatory" evidence="7">
    <location>
        <begin position="76"/>
        <end position="153"/>
    </location>
</feature>
<dbReference type="GO" id="GO:0003700">
    <property type="term" value="F:DNA-binding transcription factor activity"/>
    <property type="evidence" value="ECO:0007669"/>
    <property type="project" value="InterPro"/>
</dbReference>
<evidence type="ECO:0000313" key="8">
    <source>
        <dbReference type="EMBL" id="KAJ7702279.1"/>
    </source>
</evidence>
<name>A0AAD7DZ15_MYCRO</name>
<reference evidence="8" key="1">
    <citation type="submission" date="2023-03" db="EMBL/GenBank/DDBJ databases">
        <title>Massive genome expansion in bonnet fungi (Mycena s.s.) driven by repeated elements and novel gene families across ecological guilds.</title>
        <authorList>
            <consortium name="Lawrence Berkeley National Laboratory"/>
            <person name="Harder C.B."/>
            <person name="Miyauchi S."/>
            <person name="Viragh M."/>
            <person name="Kuo A."/>
            <person name="Thoen E."/>
            <person name="Andreopoulos B."/>
            <person name="Lu D."/>
            <person name="Skrede I."/>
            <person name="Drula E."/>
            <person name="Henrissat B."/>
            <person name="Morin E."/>
            <person name="Kohler A."/>
            <person name="Barry K."/>
            <person name="LaButti K."/>
            <person name="Morin E."/>
            <person name="Salamov A."/>
            <person name="Lipzen A."/>
            <person name="Mereny Z."/>
            <person name="Hegedus B."/>
            <person name="Baldrian P."/>
            <person name="Stursova M."/>
            <person name="Weitz H."/>
            <person name="Taylor A."/>
            <person name="Grigoriev I.V."/>
            <person name="Nagy L.G."/>
            <person name="Martin F."/>
            <person name="Kauserud H."/>
        </authorList>
    </citation>
    <scope>NUCLEOTIDE SEQUENCE</scope>
    <source>
        <strain evidence="8">CBHHK067</strain>
    </source>
</reference>
<protein>
    <recommendedName>
        <fullName evidence="7">Xylanolytic transcriptional activator regulatory domain-containing protein</fullName>
    </recommendedName>
</protein>
<dbReference type="Proteomes" id="UP001221757">
    <property type="component" value="Unassembled WGS sequence"/>
</dbReference>
<evidence type="ECO:0000256" key="1">
    <source>
        <dbReference type="ARBA" id="ARBA00004123"/>
    </source>
</evidence>
<keyword evidence="6" id="KW-0732">Signal</keyword>
<proteinExistence type="predicted"/>
<feature type="signal peptide" evidence="6">
    <location>
        <begin position="1"/>
        <end position="26"/>
    </location>
</feature>
<dbReference type="GO" id="GO:0005634">
    <property type="term" value="C:nucleus"/>
    <property type="evidence" value="ECO:0007669"/>
    <property type="project" value="UniProtKB-SubCell"/>
</dbReference>
<dbReference type="AlphaFoldDB" id="A0AAD7DZ15"/>
<dbReference type="EMBL" id="JARKIE010000015">
    <property type="protein sequence ID" value="KAJ7702279.1"/>
    <property type="molecule type" value="Genomic_DNA"/>
</dbReference>
<feature type="chain" id="PRO_5042042099" description="Xylanolytic transcriptional activator regulatory domain-containing protein" evidence="6">
    <location>
        <begin position="27"/>
        <end position="541"/>
    </location>
</feature>
<evidence type="ECO:0000256" key="6">
    <source>
        <dbReference type="SAM" id="SignalP"/>
    </source>
</evidence>
<evidence type="ECO:0000256" key="5">
    <source>
        <dbReference type="SAM" id="MobiDB-lite"/>
    </source>
</evidence>
<dbReference type="GO" id="GO:0006351">
    <property type="term" value="P:DNA-templated transcription"/>
    <property type="evidence" value="ECO:0007669"/>
    <property type="project" value="InterPro"/>
</dbReference>
<keyword evidence="4" id="KW-0539">Nucleus</keyword>
<dbReference type="PANTHER" id="PTHR46910:SF3">
    <property type="entry name" value="HALOTOLERANCE PROTEIN 9-RELATED"/>
    <property type="match status" value="1"/>
</dbReference>
<dbReference type="Pfam" id="PF04082">
    <property type="entry name" value="Fungal_trans"/>
    <property type="match status" value="1"/>
</dbReference>
<sequence>MPCGLVRQAALLVLYCPGVLPPPIPARPNLPRGLQQPANCATWTIRASPRVCTSPQDRISARTQWFELLGRLCTLLIADRPTLCTIQAGLIAPVYAVNLGKLSKAATLLSEPVTISIDAELHRSTDMYDPFDAVEDEVRKRTFWCAYIWDKQLHALWAPAPVDDEWITRGGAGMPVLPPSGACRLAAFVVLDVPPARDVAASPFLGRSAVLLGDTRRVRELREEEALVDEIHRGIPPFFAHTPETLAREDTVRLTQAEHGRYICGLRSGDLMEEFCWLTQIPLDAPGPHEGTAETSASANTRALWIRPVGKKSIAANASARSAADARSASLPSTKSGSRGSPEGREEEEQQTTFFKANPSEFNPKDAKKGQGLGFPEMDALQVLSERWTSMADVGSSPTRDSIFGKGAFVSRAFPGCHLDFRDLTAGNLARMREVMRLLESVQRRIRVLPRKRIDSGWISRSNTECHVHGCGGGLTRGRLLLNAFGGIRAHVECEGRDCANRSVEAGGEPWTWRAALGCNAPQDAVDGDFGWREEEDGGQL</sequence>
<keyword evidence="9" id="KW-1185">Reference proteome</keyword>
<evidence type="ECO:0000256" key="2">
    <source>
        <dbReference type="ARBA" id="ARBA00022723"/>
    </source>
</evidence>
<dbReference type="GO" id="GO:0008270">
    <property type="term" value="F:zinc ion binding"/>
    <property type="evidence" value="ECO:0007669"/>
    <property type="project" value="InterPro"/>
</dbReference>
<comment type="caution">
    <text evidence="8">The sequence shown here is derived from an EMBL/GenBank/DDBJ whole genome shotgun (WGS) entry which is preliminary data.</text>
</comment>
<gene>
    <name evidence="8" type="ORF">B0H17DRAFT_1194783</name>
</gene>
<dbReference type="InterPro" id="IPR007219">
    <property type="entry name" value="XnlR_reg_dom"/>
</dbReference>
<dbReference type="PANTHER" id="PTHR46910">
    <property type="entry name" value="TRANSCRIPTION FACTOR PDR1"/>
    <property type="match status" value="1"/>
</dbReference>
<organism evidence="8 9">
    <name type="scientific">Mycena rosella</name>
    <name type="common">Pink bonnet</name>
    <name type="synonym">Agaricus rosellus</name>
    <dbReference type="NCBI Taxonomy" id="1033263"/>
    <lineage>
        <taxon>Eukaryota</taxon>
        <taxon>Fungi</taxon>
        <taxon>Dikarya</taxon>
        <taxon>Basidiomycota</taxon>
        <taxon>Agaricomycotina</taxon>
        <taxon>Agaricomycetes</taxon>
        <taxon>Agaricomycetidae</taxon>
        <taxon>Agaricales</taxon>
        <taxon>Marasmiineae</taxon>
        <taxon>Mycenaceae</taxon>
        <taxon>Mycena</taxon>
    </lineage>
</organism>